<evidence type="ECO:0000256" key="2">
    <source>
        <dbReference type="ARBA" id="ARBA00022475"/>
    </source>
</evidence>
<protein>
    <submittedName>
        <fullName evidence="7">Lipid III flippase WzxE</fullName>
    </submittedName>
</protein>
<feature type="transmembrane region" description="Helical" evidence="6">
    <location>
        <begin position="412"/>
        <end position="431"/>
    </location>
</feature>
<feature type="transmembrane region" description="Helical" evidence="6">
    <location>
        <begin position="133"/>
        <end position="153"/>
    </location>
</feature>
<dbReference type="InterPro" id="IPR044550">
    <property type="entry name" value="WzxE"/>
</dbReference>
<dbReference type="Proteomes" id="UP001500298">
    <property type="component" value="Unassembled WGS sequence"/>
</dbReference>
<proteinExistence type="predicted"/>
<evidence type="ECO:0000256" key="3">
    <source>
        <dbReference type="ARBA" id="ARBA00022692"/>
    </source>
</evidence>
<feature type="transmembrane region" description="Helical" evidence="6">
    <location>
        <begin position="160"/>
        <end position="181"/>
    </location>
</feature>
<keyword evidence="2" id="KW-1003">Cell membrane</keyword>
<dbReference type="PANTHER" id="PTHR30250:SF30">
    <property type="entry name" value="LIPID III FLIPPASE"/>
    <property type="match status" value="1"/>
</dbReference>
<feature type="transmembrane region" description="Helical" evidence="6">
    <location>
        <begin position="381"/>
        <end position="400"/>
    </location>
</feature>
<feature type="transmembrane region" description="Helical" evidence="6">
    <location>
        <begin position="275"/>
        <end position="297"/>
    </location>
</feature>
<dbReference type="InterPro" id="IPR002797">
    <property type="entry name" value="Polysacc_synth"/>
</dbReference>
<evidence type="ECO:0000313" key="8">
    <source>
        <dbReference type="Proteomes" id="UP001500298"/>
    </source>
</evidence>
<dbReference type="PANTHER" id="PTHR30250">
    <property type="entry name" value="PST FAMILY PREDICTED COLANIC ACID TRANSPORTER"/>
    <property type="match status" value="1"/>
</dbReference>
<dbReference type="EMBL" id="BAABJX010000022">
    <property type="protein sequence ID" value="GAA4830376.1"/>
    <property type="molecule type" value="Genomic_DNA"/>
</dbReference>
<keyword evidence="8" id="KW-1185">Reference proteome</keyword>
<sequence length="440" mass="50029">MIKGLIKKIFQEKGFAYASYWSLIATAIRVLSHLVINKILAIYIGPSGLGIFGQLRSFVMMTEQLSSLGINQGVTKYLASYSSPAQRIPLLKTALSISIIGGIIIGACLILFSISFSKLIFSDTSYATLLRTYGVTVTIYGLNMMFIAILYGYRGIKESSIVNITGSISSLLLTSILTVRWGLMGTLYATISFQVVVCVTSWFLCIKILPYPEKNLLKTLSFIFKIAFHKQYFWQLVTYSLLSITVITSSFHEIILRHILSEKLSMEAAGIWEALLRLILPFMVLLLMVFRSYYLPVIAGINTRKGLLKEWSKTTKNLLIILVPSFIGIYLLRHIIIDVLFSKEFYAVEIILPWYLIGELFRLLSWPISFLLIAKAKLTSYTLIELCGSIIYLTVTYFYINRFDVNGIGYIHLGTLFSSFIVYIIYFYFFLQSQQHETIE</sequence>
<reference evidence="8" key="1">
    <citation type="journal article" date="2019" name="Int. J. Syst. Evol. Microbiol.">
        <title>The Global Catalogue of Microorganisms (GCM) 10K type strain sequencing project: providing services to taxonomists for standard genome sequencing and annotation.</title>
        <authorList>
            <consortium name="The Broad Institute Genomics Platform"/>
            <consortium name="The Broad Institute Genome Sequencing Center for Infectious Disease"/>
            <person name="Wu L."/>
            <person name="Ma J."/>
        </authorList>
    </citation>
    <scope>NUCLEOTIDE SEQUENCE [LARGE SCALE GENOMIC DNA]</scope>
    <source>
        <strain evidence="8">JCM 18326</strain>
    </source>
</reference>
<comment type="subcellular location">
    <subcellularLocation>
        <location evidence="1">Cell membrane</location>
        <topology evidence="1">Multi-pass membrane protein</topology>
    </subcellularLocation>
</comment>
<feature type="transmembrane region" description="Helical" evidence="6">
    <location>
        <begin position="318"/>
        <end position="341"/>
    </location>
</feature>
<dbReference type="Pfam" id="PF01943">
    <property type="entry name" value="Polysacc_synt"/>
    <property type="match status" value="1"/>
</dbReference>
<name>A0ABP9DB05_9BACT</name>
<gene>
    <name evidence="7" type="primary">wzxE</name>
    <name evidence="7" type="ORF">GCM10023331_14530</name>
</gene>
<dbReference type="RefSeq" id="WP_345370510.1">
    <property type="nucleotide sequence ID" value="NZ_BAABJX010000022.1"/>
</dbReference>
<keyword evidence="5 6" id="KW-0472">Membrane</keyword>
<evidence type="ECO:0000256" key="4">
    <source>
        <dbReference type="ARBA" id="ARBA00022989"/>
    </source>
</evidence>
<keyword evidence="3 6" id="KW-0812">Transmembrane</keyword>
<evidence type="ECO:0000256" key="1">
    <source>
        <dbReference type="ARBA" id="ARBA00004651"/>
    </source>
</evidence>
<dbReference type="CDD" id="cd13125">
    <property type="entry name" value="MATE_like_10"/>
    <property type="match status" value="1"/>
</dbReference>
<feature type="transmembrane region" description="Helical" evidence="6">
    <location>
        <begin position="187"/>
        <end position="211"/>
    </location>
</feature>
<evidence type="ECO:0000313" key="7">
    <source>
        <dbReference type="EMBL" id="GAA4830376.1"/>
    </source>
</evidence>
<comment type="caution">
    <text evidence="7">The sequence shown here is derived from an EMBL/GenBank/DDBJ whole genome shotgun (WGS) entry which is preliminary data.</text>
</comment>
<organism evidence="7 8">
    <name type="scientific">Algivirga pacifica</name>
    <dbReference type="NCBI Taxonomy" id="1162670"/>
    <lineage>
        <taxon>Bacteria</taxon>
        <taxon>Pseudomonadati</taxon>
        <taxon>Bacteroidota</taxon>
        <taxon>Cytophagia</taxon>
        <taxon>Cytophagales</taxon>
        <taxon>Flammeovirgaceae</taxon>
        <taxon>Algivirga</taxon>
    </lineage>
</organism>
<accession>A0ABP9DB05</accession>
<feature type="transmembrane region" description="Helical" evidence="6">
    <location>
        <begin position="232"/>
        <end position="255"/>
    </location>
</feature>
<dbReference type="InterPro" id="IPR050833">
    <property type="entry name" value="Poly_Biosynth_Transport"/>
</dbReference>
<evidence type="ECO:0000256" key="5">
    <source>
        <dbReference type="ARBA" id="ARBA00023136"/>
    </source>
</evidence>
<evidence type="ECO:0000256" key="6">
    <source>
        <dbReference type="SAM" id="Phobius"/>
    </source>
</evidence>
<feature type="transmembrane region" description="Helical" evidence="6">
    <location>
        <begin position="94"/>
        <end position="121"/>
    </location>
</feature>
<feature type="transmembrane region" description="Helical" evidence="6">
    <location>
        <begin position="353"/>
        <end position="374"/>
    </location>
</feature>
<keyword evidence="4 6" id="KW-1133">Transmembrane helix</keyword>